<keyword evidence="5 7" id="KW-1133">Transmembrane helix</keyword>
<keyword evidence="3" id="KW-1003">Cell membrane</keyword>
<dbReference type="Pfam" id="PF00482">
    <property type="entry name" value="T2SSF"/>
    <property type="match status" value="2"/>
</dbReference>
<dbReference type="RefSeq" id="WP_345735469.1">
    <property type="nucleotide sequence ID" value="NZ_BAABIA010000002.1"/>
</dbReference>
<evidence type="ECO:0000256" key="5">
    <source>
        <dbReference type="ARBA" id="ARBA00022989"/>
    </source>
</evidence>
<evidence type="ECO:0000256" key="1">
    <source>
        <dbReference type="ARBA" id="ARBA00004651"/>
    </source>
</evidence>
<feature type="domain" description="Type II secretion system protein GspF" evidence="8">
    <location>
        <begin position="10"/>
        <end position="124"/>
    </location>
</feature>
<comment type="caution">
    <text evidence="9">The sequence shown here is derived from an EMBL/GenBank/DDBJ whole genome shotgun (WGS) entry which is preliminary data.</text>
</comment>
<dbReference type="Proteomes" id="UP001499852">
    <property type="component" value="Unassembled WGS sequence"/>
</dbReference>
<keyword evidence="6 7" id="KW-0472">Membrane</keyword>
<evidence type="ECO:0000256" key="6">
    <source>
        <dbReference type="ARBA" id="ARBA00023136"/>
    </source>
</evidence>
<dbReference type="InterPro" id="IPR018076">
    <property type="entry name" value="T2SS_GspF_dom"/>
</dbReference>
<feature type="domain" description="Type II secretion system protein GspF" evidence="8">
    <location>
        <begin position="202"/>
        <end position="316"/>
    </location>
</feature>
<comment type="similarity">
    <text evidence="2">Belongs to the GSP F family.</text>
</comment>
<dbReference type="PANTHER" id="PTHR30012">
    <property type="entry name" value="GENERAL SECRETION PATHWAY PROTEIN"/>
    <property type="match status" value="1"/>
</dbReference>
<dbReference type="EMBL" id="BAABIA010000002">
    <property type="protein sequence ID" value="GAA5136657.1"/>
    <property type="molecule type" value="Genomic_DNA"/>
</dbReference>
<keyword evidence="10" id="KW-1185">Reference proteome</keyword>
<evidence type="ECO:0000256" key="7">
    <source>
        <dbReference type="SAM" id="Phobius"/>
    </source>
</evidence>
<evidence type="ECO:0000259" key="8">
    <source>
        <dbReference type="Pfam" id="PF00482"/>
    </source>
</evidence>
<evidence type="ECO:0000256" key="2">
    <source>
        <dbReference type="ARBA" id="ARBA00005745"/>
    </source>
</evidence>
<dbReference type="InterPro" id="IPR003004">
    <property type="entry name" value="GspF/PilC"/>
</dbReference>
<evidence type="ECO:0000313" key="10">
    <source>
        <dbReference type="Proteomes" id="UP001499852"/>
    </source>
</evidence>
<dbReference type="Gene3D" id="1.20.81.30">
    <property type="entry name" value="Type II secretion system (T2SS), domain F"/>
    <property type="match status" value="2"/>
</dbReference>
<sequence length="330" mass="36304">MKSAEKTVLYRELAKLTQADFHLDRSLALLLSQKCSPERRSYLEGMQRGLTEGLSLAEAIRQHNQKLVSGLELGLIEAGESSGRLSAAFTHLARYYAAAEAAARQMRSAMIYPMVLLHMAIVLPEIPTAFVATEGPGFLSRVLVWFVVLWPGLAGIWLLWRWLEKKAVDSAALDRWLGRVPWIGQARNHWALARFCQVFHAGLLAALRMSAICRLAGEASQSGQLRQGASSAAARIEAEGEPLALSLAESGTFDPQFVNALATAEEVGKLDEEMTRWAAAETVEAAQAMERASQWLPKIGYGLVVMFVVYRIISMVQGYYGGVLRQLDGL</sequence>
<feature type="transmembrane region" description="Helical" evidence="7">
    <location>
        <begin position="138"/>
        <end position="160"/>
    </location>
</feature>
<protein>
    <submittedName>
        <fullName evidence="9">Type II secretion system inner membrane protein GspF</fullName>
    </submittedName>
</protein>
<evidence type="ECO:0000256" key="4">
    <source>
        <dbReference type="ARBA" id="ARBA00022692"/>
    </source>
</evidence>
<feature type="transmembrane region" description="Helical" evidence="7">
    <location>
        <begin position="299"/>
        <end position="320"/>
    </location>
</feature>
<gene>
    <name evidence="9" type="primary">gspF_1</name>
    <name evidence="9" type="ORF">GCM10023213_12060</name>
</gene>
<evidence type="ECO:0000313" key="9">
    <source>
        <dbReference type="EMBL" id="GAA5136657.1"/>
    </source>
</evidence>
<dbReference type="PANTHER" id="PTHR30012:SF0">
    <property type="entry name" value="TYPE II SECRETION SYSTEM PROTEIN F-RELATED"/>
    <property type="match status" value="1"/>
</dbReference>
<dbReference type="InterPro" id="IPR042094">
    <property type="entry name" value="T2SS_GspF_sf"/>
</dbReference>
<keyword evidence="4 7" id="KW-0812">Transmembrane</keyword>
<accession>A0ABP9NXT4</accession>
<name>A0ABP9NXT4_9BACT</name>
<comment type="subcellular location">
    <subcellularLocation>
        <location evidence="1">Cell membrane</location>
        <topology evidence="1">Multi-pass membrane protein</topology>
    </subcellularLocation>
</comment>
<proteinExistence type="inferred from homology"/>
<reference evidence="10" key="1">
    <citation type="journal article" date="2019" name="Int. J. Syst. Evol. Microbiol.">
        <title>The Global Catalogue of Microorganisms (GCM) 10K type strain sequencing project: providing services to taxonomists for standard genome sequencing and annotation.</title>
        <authorList>
            <consortium name="The Broad Institute Genomics Platform"/>
            <consortium name="The Broad Institute Genome Sequencing Center for Infectious Disease"/>
            <person name="Wu L."/>
            <person name="Ma J."/>
        </authorList>
    </citation>
    <scope>NUCLEOTIDE SEQUENCE [LARGE SCALE GENOMIC DNA]</scope>
    <source>
        <strain evidence="10">JCM 18053</strain>
    </source>
</reference>
<organism evidence="9 10">
    <name type="scientific">Prosthecobacter algae</name>
    <dbReference type="NCBI Taxonomy" id="1144682"/>
    <lineage>
        <taxon>Bacteria</taxon>
        <taxon>Pseudomonadati</taxon>
        <taxon>Verrucomicrobiota</taxon>
        <taxon>Verrucomicrobiia</taxon>
        <taxon>Verrucomicrobiales</taxon>
        <taxon>Verrucomicrobiaceae</taxon>
        <taxon>Prosthecobacter</taxon>
    </lineage>
</organism>
<evidence type="ECO:0000256" key="3">
    <source>
        <dbReference type="ARBA" id="ARBA00022475"/>
    </source>
</evidence>
<feature type="transmembrane region" description="Helical" evidence="7">
    <location>
        <begin position="111"/>
        <end position="132"/>
    </location>
</feature>